<evidence type="ECO:0000313" key="2">
    <source>
        <dbReference type="WBParaSite" id="JU765_v2.g11412.t1"/>
    </source>
</evidence>
<proteinExistence type="predicted"/>
<sequence>MLRQKTIWITVLLCSMITIIPTSVKTYTITQFDRQWIDSLRHTAMYYYNLDWARRQQYQVLLNNARSQLNHPYQQSSIFGSNYTVPANASYISKKQIFTRIRDIN</sequence>
<protein>
    <submittedName>
        <fullName evidence="2">Uncharacterized protein</fullName>
    </submittedName>
</protein>
<organism evidence="1 2">
    <name type="scientific">Panagrolaimus sp. JU765</name>
    <dbReference type="NCBI Taxonomy" id="591449"/>
    <lineage>
        <taxon>Eukaryota</taxon>
        <taxon>Metazoa</taxon>
        <taxon>Ecdysozoa</taxon>
        <taxon>Nematoda</taxon>
        <taxon>Chromadorea</taxon>
        <taxon>Rhabditida</taxon>
        <taxon>Tylenchina</taxon>
        <taxon>Panagrolaimomorpha</taxon>
        <taxon>Panagrolaimoidea</taxon>
        <taxon>Panagrolaimidae</taxon>
        <taxon>Panagrolaimus</taxon>
    </lineage>
</organism>
<dbReference type="Proteomes" id="UP000887576">
    <property type="component" value="Unplaced"/>
</dbReference>
<accession>A0AC34PZU2</accession>
<evidence type="ECO:0000313" key="1">
    <source>
        <dbReference type="Proteomes" id="UP000887576"/>
    </source>
</evidence>
<dbReference type="WBParaSite" id="JU765_v2.g11412.t1">
    <property type="protein sequence ID" value="JU765_v2.g11412.t1"/>
    <property type="gene ID" value="JU765_v2.g11412"/>
</dbReference>
<name>A0AC34PZU2_9BILA</name>
<reference evidence="2" key="1">
    <citation type="submission" date="2022-11" db="UniProtKB">
        <authorList>
            <consortium name="WormBaseParasite"/>
        </authorList>
    </citation>
    <scope>IDENTIFICATION</scope>
</reference>